<sequence length="292" mass="33223">LKRIHALILTNGSHKNLLLSTKLITLACFETPTMDYARKLFDLMPERDLFLWNTMIRGYVDLGPCQEAIVLYRDMHRIGLLPDSYTFPSVVRSCAVLSALMEGREVHCNIIKNGFDLDVFVHSLITMYSQSRGGFNSELVFGYVQNGFFEKGLGIFSEMIALGTQPNAITLVSILPACVGLEFLNLGKLVHGCAVKLGVYSDISLINTLITLYGEYGIVDTARSLFDQMPVQSLTNADRYAIKLFRRMLIEKVEFDYVTMVSVTSAYANLHYKKREYKTRKLLRRHVPRRKK</sequence>
<dbReference type="Proteomes" id="UP000593564">
    <property type="component" value="Unassembled WGS sequence"/>
</dbReference>
<dbReference type="EMBL" id="JACBKZ010000002">
    <property type="protein sequence ID" value="KAF5956398.1"/>
    <property type="molecule type" value="Genomic_DNA"/>
</dbReference>
<dbReference type="InterPro" id="IPR011990">
    <property type="entry name" value="TPR-like_helical_dom_sf"/>
</dbReference>
<keyword evidence="4" id="KW-1185">Reference proteome</keyword>
<reference evidence="3 4" key="2">
    <citation type="submission" date="2020-07" db="EMBL/GenBank/DDBJ databases">
        <title>Genome assembly of wild tea tree DASZ reveals pedigree and selection history of tea varieties.</title>
        <authorList>
            <person name="Zhang W."/>
        </authorList>
    </citation>
    <scope>NUCLEOTIDE SEQUENCE [LARGE SCALE GENOMIC DNA]</scope>
    <source>
        <strain evidence="4">cv. G240</strain>
        <tissue evidence="3">Leaf</tissue>
    </source>
</reference>
<dbReference type="Pfam" id="PF01535">
    <property type="entry name" value="PPR"/>
    <property type="match status" value="2"/>
</dbReference>
<gene>
    <name evidence="3" type="ORF">HYC85_003623</name>
</gene>
<evidence type="ECO:0000313" key="4">
    <source>
        <dbReference type="Proteomes" id="UP000593564"/>
    </source>
</evidence>
<dbReference type="PANTHER" id="PTHR47926:SF454">
    <property type="entry name" value="REPEAT-CONTAINING PROTEIN, PUTATIVE-RELATED"/>
    <property type="match status" value="1"/>
</dbReference>
<name>A0A7J7HWU4_CAMSI</name>
<protein>
    <recommendedName>
        <fullName evidence="5">Pentatricopeptide repeat-containing protein</fullName>
    </recommendedName>
</protein>
<dbReference type="Gene3D" id="1.25.40.10">
    <property type="entry name" value="Tetratricopeptide repeat domain"/>
    <property type="match status" value="2"/>
</dbReference>
<organism evidence="3 4">
    <name type="scientific">Camellia sinensis</name>
    <name type="common">Tea plant</name>
    <name type="synonym">Thea sinensis</name>
    <dbReference type="NCBI Taxonomy" id="4442"/>
    <lineage>
        <taxon>Eukaryota</taxon>
        <taxon>Viridiplantae</taxon>
        <taxon>Streptophyta</taxon>
        <taxon>Embryophyta</taxon>
        <taxon>Tracheophyta</taxon>
        <taxon>Spermatophyta</taxon>
        <taxon>Magnoliopsida</taxon>
        <taxon>eudicotyledons</taxon>
        <taxon>Gunneridae</taxon>
        <taxon>Pentapetalae</taxon>
        <taxon>asterids</taxon>
        <taxon>Ericales</taxon>
        <taxon>Theaceae</taxon>
        <taxon>Camellia</taxon>
    </lineage>
</organism>
<dbReference type="InterPro" id="IPR002885">
    <property type="entry name" value="PPR_rpt"/>
</dbReference>
<dbReference type="AlphaFoldDB" id="A0A7J7HWU4"/>
<proteinExistence type="predicted"/>
<reference evidence="4" key="1">
    <citation type="journal article" date="2020" name="Nat. Commun.">
        <title>Genome assembly of wild tea tree DASZ reveals pedigree and selection history of tea varieties.</title>
        <authorList>
            <person name="Zhang W."/>
            <person name="Zhang Y."/>
            <person name="Qiu H."/>
            <person name="Guo Y."/>
            <person name="Wan H."/>
            <person name="Zhang X."/>
            <person name="Scossa F."/>
            <person name="Alseekh S."/>
            <person name="Zhang Q."/>
            <person name="Wang P."/>
            <person name="Xu L."/>
            <person name="Schmidt M.H."/>
            <person name="Jia X."/>
            <person name="Li D."/>
            <person name="Zhu A."/>
            <person name="Guo F."/>
            <person name="Chen W."/>
            <person name="Ni D."/>
            <person name="Usadel B."/>
            <person name="Fernie A.R."/>
            <person name="Wen W."/>
        </authorList>
    </citation>
    <scope>NUCLEOTIDE SEQUENCE [LARGE SCALE GENOMIC DNA]</scope>
    <source>
        <strain evidence="4">cv. G240</strain>
    </source>
</reference>
<feature type="non-terminal residue" evidence="3">
    <location>
        <position position="1"/>
    </location>
</feature>
<evidence type="ECO:0000256" key="2">
    <source>
        <dbReference type="PROSITE-ProRule" id="PRU00708"/>
    </source>
</evidence>
<evidence type="ECO:0000313" key="3">
    <source>
        <dbReference type="EMBL" id="KAF5956398.1"/>
    </source>
</evidence>
<comment type="caution">
    <text evidence="3">The sequence shown here is derived from an EMBL/GenBank/DDBJ whole genome shotgun (WGS) entry which is preliminary data.</text>
</comment>
<feature type="repeat" description="PPR" evidence="2">
    <location>
        <begin position="48"/>
        <end position="82"/>
    </location>
</feature>
<evidence type="ECO:0008006" key="5">
    <source>
        <dbReference type="Google" id="ProtNLM"/>
    </source>
</evidence>
<dbReference type="Pfam" id="PF13041">
    <property type="entry name" value="PPR_2"/>
    <property type="match status" value="1"/>
</dbReference>
<evidence type="ECO:0000256" key="1">
    <source>
        <dbReference type="ARBA" id="ARBA00022737"/>
    </source>
</evidence>
<dbReference type="PROSITE" id="PS51375">
    <property type="entry name" value="PPR"/>
    <property type="match status" value="1"/>
</dbReference>
<dbReference type="InterPro" id="IPR046960">
    <property type="entry name" value="PPR_At4g14850-like_plant"/>
</dbReference>
<keyword evidence="1" id="KW-0677">Repeat</keyword>
<dbReference type="GO" id="GO:0003723">
    <property type="term" value="F:RNA binding"/>
    <property type="evidence" value="ECO:0007669"/>
    <property type="project" value="InterPro"/>
</dbReference>
<accession>A0A7J7HWU4</accession>
<dbReference type="PANTHER" id="PTHR47926">
    <property type="entry name" value="PENTATRICOPEPTIDE REPEAT-CONTAINING PROTEIN"/>
    <property type="match status" value="1"/>
</dbReference>
<dbReference type="NCBIfam" id="TIGR00756">
    <property type="entry name" value="PPR"/>
    <property type="match status" value="2"/>
</dbReference>
<dbReference type="GO" id="GO:0009451">
    <property type="term" value="P:RNA modification"/>
    <property type="evidence" value="ECO:0007669"/>
    <property type="project" value="InterPro"/>
</dbReference>